<name>A0A644YFC1_9ZZZZ</name>
<comment type="caution">
    <text evidence="2">The sequence shown here is derived from an EMBL/GenBank/DDBJ whole genome shotgun (WGS) entry which is preliminary data.</text>
</comment>
<evidence type="ECO:0000259" key="1">
    <source>
        <dbReference type="SMART" id="SM00226"/>
    </source>
</evidence>
<reference evidence="2" key="1">
    <citation type="submission" date="2019-08" db="EMBL/GenBank/DDBJ databases">
        <authorList>
            <person name="Kucharzyk K."/>
            <person name="Murdoch R.W."/>
            <person name="Higgins S."/>
            <person name="Loffler F."/>
        </authorList>
    </citation>
    <scope>NUCLEOTIDE SEQUENCE</scope>
</reference>
<dbReference type="InterPro" id="IPR036196">
    <property type="entry name" value="Ptyr_pPase_sf"/>
</dbReference>
<organism evidence="2">
    <name type="scientific">bioreactor metagenome</name>
    <dbReference type="NCBI Taxonomy" id="1076179"/>
    <lineage>
        <taxon>unclassified sequences</taxon>
        <taxon>metagenomes</taxon>
        <taxon>ecological metagenomes</taxon>
    </lineage>
</organism>
<dbReference type="SUPFAM" id="SSF52788">
    <property type="entry name" value="Phosphotyrosine protein phosphatases I"/>
    <property type="match status" value="1"/>
</dbReference>
<evidence type="ECO:0000313" key="2">
    <source>
        <dbReference type="EMBL" id="MPM27196.1"/>
    </source>
</evidence>
<dbReference type="PIRSF" id="PIRSF029416">
    <property type="entry name" value="UCP029416_PTP"/>
    <property type="match status" value="1"/>
</dbReference>
<feature type="domain" description="Phosphotyrosine protein phosphatase I" evidence="1">
    <location>
        <begin position="17"/>
        <end position="119"/>
    </location>
</feature>
<dbReference type="InterPro" id="IPR016919">
    <property type="entry name" value="UCP029416_PTP"/>
</dbReference>
<proteinExistence type="predicted"/>
<sequence>MQEKVTSFNEDGRRGRIKVLFVCSRNQWRSPTAEQIWRKHPRVAARSGGTSPSARHHVSEDDVCWADVICVMEEKHKSRLMAEYAWLLDHKTVHVLDIPDEYKYMDPELVEMLEQSVASILVLD</sequence>
<dbReference type="AlphaFoldDB" id="A0A644YFC1"/>
<dbReference type="InterPro" id="IPR023485">
    <property type="entry name" value="Ptyr_pPase"/>
</dbReference>
<protein>
    <recommendedName>
        <fullName evidence="1">Phosphotyrosine protein phosphatase I domain-containing protein</fullName>
    </recommendedName>
</protein>
<dbReference type="EMBL" id="VSSQ01004930">
    <property type="protein sequence ID" value="MPM27196.1"/>
    <property type="molecule type" value="Genomic_DNA"/>
</dbReference>
<accession>A0A644YFC1</accession>
<dbReference type="Gene3D" id="3.40.50.2300">
    <property type="match status" value="1"/>
</dbReference>
<gene>
    <name evidence="2" type="ORF">SDC9_73706</name>
</gene>
<dbReference type="SMART" id="SM00226">
    <property type="entry name" value="LMWPc"/>
    <property type="match status" value="1"/>
</dbReference>